<dbReference type="Proteomes" id="UP000799776">
    <property type="component" value="Unassembled WGS sequence"/>
</dbReference>
<sequence>MGETAVSAVTPQHATGVHLVGSVCLADAESVFVTCCKLLPARLCRIPDGEPGHRQNFVEHQRQLFAQSPRMLRQYDTDFNPLPEEPIFAEDVQRLVESLPPLRTGYDDYALESYALFCRLRAEGNIPNGIRFQVSLPTPANVMCLVADSFQAALEPLYEDALLRDARRIQREIPKEDLAIQWDVAAEIAQLEGALWPHFKPFFEPVKEGILERLARYGNAIETGVELGYHLCYGDIGHRHFKEPKDLGLLVEIANSVMQRVARPVDWFQMPVPKNRDDTAYFDPLTNLRLGRTELYLGLVHAGDEEGTKNRINAASQKVTRFGISTECGMGRTPPDEFESIMHISASLSLPISERPSL</sequence>
<dbReference type="Gene3D" id="3.20.20.210">
    <property type="match status" value="1"/>
</dbReference>
<evidence type="ECO:0000313" key="1">
    <source>
        <dbReference type="EMBL" id="KAF2092085.1"/>
    </source>
</evidence>
<keyword evidence="2" id="KW-1185">Reference proteome</keyword>
<reference evidence="1" key="1">
    <citation type="journal article" date="2020" name="Stud. Mycol.">
        <title>101 Dothideomycetes genomes: a test case for predicting lifestyles and emergence of pathogens.</title>
        <authorList>
            <person name="Haridas S."/>
            <person name="Albert R."/>
            <person name="Binder M."/>
            <person name="Bloem J."/>
            <person name="Labutti K."/>
            <person name="Salamov A."/>
            <person name="Andreopoulos B."/>
            <person name="Baker S."/>
            <person name="Barry K."/>
            <person name="Bills G."/>
            <person name="Bluhm B."/>
            <person name="Cannon C."/>
            <person name="Castanera R."/>
            <person name="Culley D."/>
            <person name="Daum C."/>
            <person name="Ezra D."/>
            <person name="Gonzalez J."/>
            <person name="Henrissat B."/>
            <person name="Kuo A."/>
            <person name="Liang C."/>
            <person name="Lipzen A."/>
            <person name="Lutzoni F."/>
            <person name="Magnuson J."/>
            <person name="Mondo S."/>
            <person name="Nolan M."/>
            <person name="Ohm R."/>
            <person name="Pangilinan J."/>
            <person name="Park H.-J."/>
            <person name="Ramirez L."/>
            <person name="Alfaro M."/>
            <person name="Sun H."/>
            <person name="Tritt A."/>
            <person name="Yoshinaga Y."/>
            <person name="Zwiers L.-H."/>
            <person name="Turgeon B."/>
            <person name="Goodwin S."/>
            <person name="Spatafora J."/>
            <person name="Crous P."/>
            <person name="Grigoriev I."/>
        </authorList>
    </citation>
    <scope>NUCLEOTIDE SEQUENCE</scope>
    <source>
        <strain evidence="1">CBS 121410</strain>
    </source>
</reference>
<dbReference type="AlphaFoldDB" id="A0A9P4I3K0"/>
<comment type="caution">
    <text evidence="1">The sequence shown here is derived from an EMBL/GenBank/DDBJ whole genome shotgun (WGS) entry which is preliminary data.</text>
</comment>
<organism evidence="1 2">
    <name type="scientific">Saccharata proteae CBS 121410</name>
    <dbReference type="NCBI Taxonomy" id="1314787"/>
    <lineage>
        <taxon>Eukaryota</taxon>
        <taxon>Fungi</taxon>
        <taxon>Dikarya</taxon>
        <taxon>Ascomycota</taxon>
        <taxon>Pezizomycotina</taxon>
        <taxon>Dothideomycetes</taxon>
        <taxon>Dothideomycetes incertae sedis</taxon>
        <taxon>Botryosphaeriales</taxon>
        <taxon>Saccharataceae</taxon>
        <taxon>Saccharata</taxon>
    </lineage>
</organism>
<dbReference type="EMBL" id="ML978711">
    <property type="protein sequence ID" value="KAF2092085.1"/>
    <property type="molecule type" value="Genomic_DNA"/>
</dbReference>
<gene>
    <name evidence="1" type="ORF">K490DRAFT_61529</name>
</gene>
<dbReference type="SUPFAM" id="SSF51726">
    <property type="entry name" value="UROD/MetE-like"/>
    <property type="match status" value="1"/>
</dbReference>
<evidence type="ECO:0000313" key="2">
    <source>
        <dbReference type="Proteomes" id="UP000799776"/>
    </source>
</evidence>
<accession>A0A9P4I3K0</accession>
<dbReference type="InterPro" id="IPR038071">
    <property type="entry name" value="UROD/MetE-like_sf"/>
</dbReference>
<name>A0A9P4I3K0_9PEZI</name>
<protein>
    <submittedName>
        <fullName evidence="1">Uncharacterized protein</fullName>
    </submittedName>
</protein>
<dbReference type="OrthoDB" id="5422863at2759"/>
<proteinExistence type="predicted"/>